<name>A0A3A2ZEV7_9EURO</name>
<sequence length="110" mass="11807">MSRANLLPAALAIGFGVGTAYYTLQPALVEYQREQARKTQKRQISNEAVRTDPANSPITVQDPGSTPRNTWTEKIFGTKQTAGAEAASPATGADSSPSDTAKELQRDNQQ</sequence>
<feature type="compositionally biased region" description="Low complexity" evidence="1">
    <location>
        <begin position="81"/>
        <end position="93"/>
    </location>
</feature>
<evidence type="ECO:0000313" key="3">
    <source>
        <dbReference type="Proteomes" id="UP000266188"/>
    </source>
</evidence>
<evidence type="ECO:0000313" key="2">
    <source>
        <dbReference type="EMBL" id="RJE21692.1"/>
    </source>
</evidence>
<gene>
    <name evidence="2" type="ORF">PHISCL_05961</name>
</gene>
<dbReference type="AlphaFoldDB" id="A0A3A2ZEV7"/>
<comment type="caution">
    <text evidence="2">The sequence shown here is derived from an EMBL/GenBank/DDBJ whole genome shotgun (WGS) entry which is preliminary data.</text>
</comment>
<organism evidence="2 3">
    <name type="scientific">Aspergillus sclerotialis</name>
    <dbReference type="NCBI Taxonomy" id="2070753"/>
    <lineage>
        <taxon>Eukaryota</taxon>
        <taxon>Fungi</taxon>
        <taxon>Dikarya</taxon>
        <taxon>Ascomycota</taxon>
        <taxon>Pezizomycotina</taxon>
        <taxon>Eurotiomycetes</taxon>
        <taxon>Eurotiomycetidae</taxon>
        <taxon>Eurotiales</taxon>
        <taxon>Aspergillaceae</taxon>
        <taxon>Aspergillus</taxon>
        <taxon>Aspergillus subgen. Polypaecilum</taxon>
    </lineage>
</organism>
<protein>
    <submittedName>
        <fullName evidence="2">Uncharacterized protein</fullName>
    </submittedName>
</protein>
<proteinExistence type="predicted"/>
<accession>A0A3A2ZEV7</accession>
<dbReference type="Proteomes" id="UP000266188">
    <property type="component" value="Unassembled WGS sequence"/>
</dbReference>
<evidence type="ECO:0000256" key="1">
    <source>
        <dbReference type="SAM" id="MobiDB-lite"/>
    </source>
</evidence>
<feature type="compositionally biased region" description="Basic and acidic residues" evidence="1">
    <location>
        <begin position="100"/>
        <end position="110"/>
    </location>
</feature>
<dbReference type="EMBL" id="MVGC01000211">
    <property type="protein sequence ID" value="RJE21692.1"/>
    <property type="molecule type" value="Genomic_DNA"/>
</dbReference>
<dbReference type="InterPro" id="IPR057394">
    <property type="entry name" value="PIGBOS1"/>
</dbReference>
<feature type="region of interest" description="Disordered" evidence="1">
    <location>
        <begin position="36"/>
        <end position="110"/>
    </location>
</feature>
<reference evidence="3" key="1">
    <citation type="submission" date="2017-02" db="EMBL/GenBank/DDBJ databases">
        <authorList>
            <person name="Tafer H."/>
            <person name="Lopandic K."/>
        </authorList>
    </citation>
    <scope>NUCLEOTIDE SEQUENCE [LARGE SCALE GENOMIC DNA]</scope>
    <source>
        <strain evidence="3">CBS 366.77</strain>
    </source>
</reference>
<keyword evidence="3" id="KW-1185">Reference proteome</keyword>
<dbReference type="Pfam" id="PF23670">
    <property type="entry name" value="PIGBOS1"/>
    <property type="match status" value="1"/>
</dbReference>
<feature type="compositionally biased region" description="Polar residues" evidence="1">
    <location>
        <begin position="42"/>
        <end position="72"/>
    </location>
</feature>
<dbReference type="OrthoDB" id="4093673at2759"/>